<dbReference type="InterPro" id="IPR006665">
    <property type="entry name" value="OmpA-like"/>
</dbReference>
<dbReference type="FunFam" id="3.30.1330.60:FF:000006">
    <property type="entry name" value="Outer membrane protein OmpA"/>
    <property type="match status" value="1"/>
</dbReference>
<evidence type="ECO:0000256" key="9">
    <source>
        <dbReference type="ARBA" id="ARBA00057459"/>
    </source>
</evidence>
<dbReference type="GO" id="GO:0015288">
    <property type="term" value="F:porin activity"/>
    <property type="evidence" value="ECO:0007669"/>
    <property type="project" value="UniProtKB-ARBA"/>
</dbReference>
<dbReference type="SUPFAM" id="SSF103088">
    <property type="entry name" value="OmpA-like"/>
    <property type="match status" value="1"/>
</dbReference>
<comment type="function">
    <text evidence="9">May have porin activity and function in peptidoglycan binding.</text>
</comment>
<proteinExistence type="inferred from homology"/>
<evidence type="ECO:0000256" key="4">
    <source>
        <dbReference type="ARBA" id="ARBA00022692"/>
    </source>
</evidence>
<reference evidence="13 14" key="1">
    <citation type="submission" date="2015-09" db="EMBL/GenBank/DDBJ databases">
        <authorList>
            <consortium name="Pathogen Informatics"/>
        </authorList>
    </citation>
    <scope>NUCLEOTIDE SEQUENCE [LARGE SCALE GENOMIC DNA]</scope>
    <source>
        <strain evidence="13 14">2789STDY5834945</strain>
    </source>
</reference>
<feature type="chain" id="PRO_5030023519" evidence="11">
    <location>
        <begin position="22"/>
        <end position="373"/>
    </location>
</feature>
<dbReference type="InterPro" id="IPR036737">
    <property type="entry name" value="OmpA-like_sf"/>
</dbReference>
<gene>
    <name evidence="13" type="ORF">ERS852557_04207</name>
</gene>
<dbReference type="Gene3D" id="2.40.160.20">
    <property type="match status" value="1"/>
</dbReference>
<keyword evidence="3" id="KW-1134">Transmembrane beta strand</keyword>
<sequence length="373" mass="41138">MKNKYHILLVAFLMCSTAVFAQQSGSISSQPRIKEEGKIVHNPHWFLSVQGGGAYTVGEAGFGDLLSPSIAISLGYKFTPLFGLRAEASGWQAKGGWVTPTTTYTYKYLQGSVDAMLDLGNLCCGFNPKRFFNAYLFLGVGLNGVFSNDEAVALNANGYKLHHLWTGKKAYVGGRGGLGANLHLNDHVGINLELNTNMLSDKFNSKKGRNADWQFNALAGFTFTFGKSYKKTVPVYYDVEQVTPTTVIEKSEFTPVVDQSKKEITVRDTLKQNIFFALNSARIQDDQQSKIASLVEYMKKHPTARMNVTGYADINTGNPRINNRLSETRAKNVAEALKVKGIAADRIIIDFKGDTVQPYSTPEENRVSICIAE</sequence>
<dbReference type="RefSeq" id="WP_055221550.1">
    <property type="nucleotide sequence ID" value="NZ_CP103375.1"/>
</dbReference>
<evidence type="ECO:0000256" key="6">
    <source>
        <dbReference type="ARBA" id="ARBA00023157"/>
    </source>
</evidence>
<evidence type="ECO:0000256" key="2">
    <source>
        <dbReference type="ARBA" id="ARBA00009961"/>
    </source>
</evidence>
<evidence type="ECO:0000313" key="13">
    <source>
        <dbReference type="EMBL" id="CUQ40613.1"/>
    </source>
</evidence>
<dbReference type="GO" id="GO:0009279">
    <property type="term" value="C:cell outer membrane"/>
    <property type="evidence" value="ECO:0007669"/>
    <property type="project" value="UniProtKB-SubCell"/>
</dbReference>
<dbReference type="Pfam" id="PF13505">
    <property type="entry name" value="OMP_b-brl"/>
    <property type="match status" value="1"/>
</dbReference>
<evidence type="ECO:0000313" key="14">
    <source>
        <dbReference type="Proteomes" id="UP000095541"/>
    </source>
</evidence>
<dbReference type="CDD" id="cd07185">
    <property type="entry name" value="OmpA_C-like"/>
    <property type="match status" value="1"/>
</dbReference>
<evidence type="ECO:0000256" key="5">
    <source>
        <dbReference type="ARBA" id="ARBA00022729"/>
    </source>
</evidence>
<keyword evidence="6" id="KW-1015">Disulfide bond</keyword>
<dbReference type="InterPro" id="IPR027385">
    <property type="entry name" value="Beta-barrel_OMP"/>
</dbReference>
<keyword evidence="10" id="KW-0472">Membrane</keyword>
<evidence type="ECO:0000259" key="12">
    <source>
        <dbReference type="PROSITE" id="PS51123"/>
    </source>
</evidence>
<dbReference type="PROSITE" id="PS51123">
    <property type="entry name" value="OMPA_2"/>
    <property type="match status" value="1"/>
</dbReference>
<dbReference type="Proteomes" id="UP000095541">
    <property type="component" value="Unassembled WGS sequence"/>
</dbReference>
<keyword evidence="8" id="KW-0873">Pyrrolidone carboxylic acid</keyword>
<dbReference type="EMBL" id="CZBI01000007">
    <property type="protein sequence ID" value="CUQ40613.1"/>
    <property type="molecule type" value="Genomic_DNA"/>
</dbReference>
<evidence type="ECO:0000256" key="8">
    <source>
        <dbReference type="ARBA" id="ARBA00023283"/>
    </source>
</evidence>
<dbReference type="SUPFAM" id="SSF56925">
    <property type="entry name" value="OMPA-like"/>
    <property type="match status" value="1"/>
</dbReference>
<feature type="domain" description="OmpA-like" evidence="12">
    <location>
        <begin position="263"/>
        <end position="373"/>
    </location>
</feature>
<evidence type="ECO:0000256" key="3">
    <source>
        <dbReference type="ARBA" id="ARBA00022452"/>
    </source>
</evidence>
<dbReference type="InterPro" id="IPR011250">
    <property type="entry name" value="OMP/PagP_B-barrel"/>
</dbReference>
<dbReference type="InterPro" id="IPR050330">
    <property type="entry name" value="Bact_OuterMem_StrucFunc"/>
</dbReference>
<dbReference type="GO" id="GO:0030247">
    <property type="term" value="F:polysaccharide binding"/>
    <property type="evidence" value="ECO:0007669"/>
    <property type="project" value="UniProtKB-ARBA"/>
</dbReference>
<keyword evidence="4" id="KW-0812">Transmembrane</keyword>
<organism evidence="13 14">
    <name type="scientific">Bacteroides thetaiotaomicron</name>
    <dbReference type="NCBI Taxonomy" id="818"/>
    <lineage>
        <taxon>Bacteria</taxon>
        <taxon>Pseudomonadati</taxon>
        <taxon>Bacteroidota</taxon>
        <taxon>Bacteroidia</taxon>
        <taxon>Bacteroidales</taxon>
        <taxon>Bacteroidaceae</taxon>
        <taxon>Bacteroides</taxon>
    </lineage>
</organism>
<dbReference type="AlphaFoldDB" id="A0A174W0P9"/>
<dbReference type="PANTHER" id="PTHR30329:SF21">
    <property type="entry name" value="LIPOPROTEIN YIAD-RELATED"/>
    <property type="match status" value="1"/>
</dbReference>
<protein>
    <submittedName>
        <fullName evidence="13">Outer membrane protein OmpA</fullName>
    </submittedName>
</protein>
<comment type="subcellular location">
    <subcellularLocation>
        <location evidence="1">Cell outer membrane</location>
        <topology evidence="1">Multi-pass membrane protein</topology>
    </subcellularLocation>
</comment>
<evidence type="ECO:0000256" key="7">
    <source>
        <dbReference type="ARBA" id="ARBA00023237"/>
    </source>
</evidence>
<dbReference type="PANTHER" id="PTHR30329">
    <property type="entry name" value="STATOR ELEMENT OF FLAGELLAR MOTOR COMPLEX"/>
    <property type="match status" value="1"/>
</dbReference>
<evidence type="ECO:0000256" key="1">
    <source>
        <dbReference type="ARBA" id="ARBA00004571"/>
    </source>
</evidence>
<keyword evidence="5 11" id="KW-0732">Signal</keyword>
<evidence type="ECO:0000256" key="10">
    <source>
        <dbReference type="PROSITE-ProRule" id="PRU00473"/>
    </source>
</evidence>
<comment type="similarity">
    <text evidence="2">Belongs to the outer membrane OOP (TC 1.B.6) superfamily.</text>
</comment>
<name>A0A174W0P9_BACT4</name>
<accession>A0A174W0P9</accession>
<evidence type="ECO:0000256" key="11">
    <source>
        <dbReference type="SAM" id="SignalP"/>
    </source>
</evidence>
<keyword evidence="7" id="KW-0998">Cell outer membrane</keyword>
<dbReference type="Pfam" id="PF00691">
    <property type="entry name" value="OmpA"/>
    <property type="match status" value="1"/>
</dbReference>
<feature type="signal peptide" evidence="11">
    <location>
        <begin position="1"/>
        <end position="21"/>
    </location>
</feature>
<dbReference type="Gene3D" id="3.30.1330.60">
    <property type="entry name" value="OmpA-like domain"/>
    <property type="match status" value="1"/>
</dbReference>